<dbReference type="GO" id="GO:0043565">
    <property type="term" value="F:sequence-specific DNA binding"/>
    <property type="evidence" value="ECO:0007669"/>
    <property type="project" value="InterPro"/>
</dbReference>
<dbReference type="SUPFAM" id="SSF46689">
    <property type="entry name" value="Homeodomain-like"/>
    <property type="match status" value="2"/>
</dbReference>
<keyword evidence="3" id="KW-0804">Transcription</keyword>
<evidence type="ECO:0000256" key="1">
    <source>
        <dbReference type="ARBA" id="ARBA00023015"/>
    </source>
</evidence>
<dbReference type="GO" id="GO:0003700">
    <property type="term" value="F:DNA-binding transcription factor activity"/>
    <property type="evidence" value="ECO:0007669"/>
    <property type="project" value="InterPro"/>
</dbReference>
<dbReference type="EMBL" id="JACXAI010000003">
    <property type="protein sequence ID" value="MBD1379472.1"/>
    <property type="molecule type" value="Genomic_DNA"/>
</dbReference>
<sequence length="435" mass="50799">MSRYQSSYLIVRILCVSQTMVERLDYILKPKLDAKELLNVLKKAANKIPSFQLSENKLDINHSVDQIIEKLISGYETSYNSKIISEVFPYDYYCLLGVYLKKRPSTRMDDFPNHVTEKIETLLGKSLGQAVCRSFTTEDNVTAFILNMKKKEILEIIEFANLLAEFEPDYGFVLSEQFINFSEVGNIYKESFLKLLQYRFYFPNKLLLLQQNLPKQAPNCGSFNLDWFTEEIKHERFDSAFNYLKEHTTARSNCYTMDIFEYKSFYGNIIFNITILLGNMEYEVKELEDSKYIYFKSIEDAITAEEVDKLLNQFISDVYKCISSKRKDSGNSNIKLLLDYIHEHYAEPLTLASVAKHFHFNPSYLSSYFAAHNKEGIIEYLNKIRIEEASKLLLKSPEAISEISARVGYSDHSYFCKVFKKIKGLSPSKYRRKNR</sequence>
<proteinExistence type="predicted"/>
<name>A0A926RWT4_9BACI</name>
<dbReference type="Pfam" id="PF12833">
    <property type="entry name" value="HTH_18"/>
    <property type="match status" value="1"/>
</dbReference>
<evidence type="ECO:0000256" key="3">
    <source>
        <dbReference type="ARBA" id="ARBA00023163"/>
    </source>
</evidence>
<reference evidence="5" key="1">
    <citation type="submission" date="2020-09" db="EMBL/GenBank/DDBJ databases">
        <title>A novel bacterium of genus Bacillus, isolated from South China Sea.</title>
        <authorList>
            <person name="Huang H."/>
            <person name="Mo K."/>
            <person name="Hu Y."/>
        </authorList>
    </citation>
    <scope>NUCLEOTIDE SEQUENCE</scope>
    <source>
        <strain evidence="5">IB182487</strain>
    </source>
</reference>
<dbReference type="Gene3D" id="1.10.10.60">
    <property type="entry name" value="Homeodomain-like"/>
    <property type="match status" value="2"/>
</dbReference>
<dbReference type="AlphaFoldDB" id="A0A926RWT4"/>
<comment type="caution">
    <text evidence="5">The sequence shown here is derived from an EMBL/GenBank/DDBJ whole genome shotgun (WGS) entry which is preliminary data.</text>
</comment>
<dbReference type="PROSITE" id="PS00041">
    <property type="entry name" value="HTH_ARAC_FAMILY_1"/>
    <property type="match status" value="1"/>
</dbReference>
<dbReference type="InterPro" id="IPR018062">
    <property type="entry name" value="HTH_AraC-typ_CS"/>
</dbReference>
<evidence type="ECO:0000313" key="6">
    <source>
        <dbReference type="Proteomes" id="UP000626844"/>
    </source>
</evidence>
<evidence type="ECO:0000259" key="4">
    <source>
        <dbReference type="PROSITE" id="PS01124"/>
    </source>
</evidence>
<dbReference type="InterPro" id="IPR020449">
    <property type="entry name" value="Tscrpt_reg_AraC-type_HTH"/>
</dbReference>
<dbReference type="PROSITE" id="PS01124">
    <property type="entry name" value="HTH_ARAC_FAMILY_2"/>
    <property type="match status" value="1"/>
</dbReference>
<dbReference type="PANTHER" id="PTHR43280">
    <property type="entry name" value="ARAC-FAMILY TRANSCRIPTIONAL REGULATOR"/>
    <property type="match status" value="1"/>
</dbReference>
<dbReference type="PRINTS" id="PR00032">
    <property type="entry name" value="HTHARAC"/>
</dbReference>
<dbReference type="Proteomes" id="UP000626844">
    <property type="component" value="Unassembled WGS sequence"/>
</dbReference>
<accession>A0A926RWT4</accession>
<evidence type="ECO:0000256" key="2">
    <source>
        <dbReference type="ARBA" id="ARBA00023125"/>
    </source>
</evidence>
<dbReference type="SMART" id="SM00342">
    <property type="entry name" value="HTH_ARAC"/>
    <property type="match status" value="1"/>
</dbReference>
<dbReference type="InterPro" id="IPR009057">
    <property type="entry name" value="Homeodomain-like_sf"/>
</dbReference>
<keyword evidence="1" id="KW-0805">Transcription regulation</keyword>
<protein>
    <submittedName>
        <fullName evidence="5">Helix-turn-helix domain-containing protein</fullName>
    </submittedName>
</protein>
<dbReference type="RefSeq" id="WP_191156107.1">
    <property type="nucleotide sequence ID" value="NZ_JACXAI010000003.1"/>
</dbReference>
<organism evidence="5 6">
    <name type="scientific">Metabacillus arenae</name>
    <dbReference type="NCBI Taxonomy" id="2771434"/>
    <lineage>
        <taxon>Bacteria</taxon>
        <taxon>Bacillati</taxon>
        <taxon>Bacillota</taxon>
        <taxon>Bacilli</taxon>
        <taxon>Bacillales</taxon>
        <taxon>Bacillaceae</taxon>
        <taxon>Metabacillus</taxon>
    </lineage>
</organism>
<keyword evidence="6" id="KW-1185">Reference proteome</keyword>
<feature type="domain" description="HTH araC/xylS-type" evidence="4">
    <location>
        <begin position="335"/>
        <end position="433"/>
    </location>
</feature>
<dbReference type="PANTHER" id="PTHR43280:SF28">
    <property type="entry name" value="HTH-TYPE TRANSCRIPTIONAL ACTIVATOR RHAS"/>
    <property type="match status" value="1"/>
</dbReference>
<dbReference type="InterPro" id="IPR018060">
    <property type="entry name" value="HTH_AraC"/>
</dbReference>
<keyword evidence="2" id="KW-0238">DNA-binding</keyword>
<evidence type="ECO:0000313" key="5">
    <source>
        <dbReference type="EMBL" id="MBD1379472.1"/>
    </source>
</evidence>
<gene>
    <name evidence="5" type="ORF">IC621_04450</name>
</gene>